<protein>
    <submittedName>
        <fullName evidence="1">Uncharacterized protein</fullName>
    </submittedName>
</protein>
<feature type="non-terminal residue" evidence="1">
    <location>
        <position position="1"/>
    </location>
</feature>
<reference evidence="2" key="1">
    <citation type="submission" date="2016-11" db="EMBL/GenBank/DDBJ databases">
        <authorList>
            <person name="Varghese N."/>
            <person name="Submissions S."/>
        </authorList>
    </citation>
    <scope>NUCLEOTIDE SEQUENCE [LARGE SCALE GENOMIC DNA]</scope>
    <source>
        <strain evidence="2">DSM 18829</strain>
    </source>
</reference>
<dbReference type="Proteomes" id="UP000184488">
    <property type="component" value="Unassembled WGS sequence"/>
</dbReference>
<organism evidence="1 2">
    <name type="scientific">Flavobacterium terrae</name>
    <dbReference type="NCBI Taxonomy" id="415425"/>
    <lineage>
        <taxon>Bacteria</taxon>
        <taxon>Pseudomonadati</taxon>
        <taxon>Bacteroidota</taxon>
        <taxon>Flavobacteriia</taxon>
        <taxon>Flavobacteriales</taxon>
        <taxon>Flavobacteriaceae</taxon>
        <taxon>Flavobacterium</taxon>
    </lineage>
</organism>
<dbReference type="EMBL" id="FQZI01000012">
    <property type="protein sequence ID" value="SHJ21909.1"/>
    <property type="molecule type" value="Genomic_DNA"/>
</dbReference>
<gene>
    <name evidence="1" type="ORF">SAMN05444363_0020</name>
</gene>
<name>A0A1M6HIE6_9FLAO</name>
<sequence length="76" mass="8731">SKKKLRLPTINKAFYFSYSNFYNVATKLAYNVPALGEVAKYGTDYFRLNYKFLAKRERDFTTKLAISPNACYAGVV</sequence>
<dbReference type="RefSeq" id="WP_234972667.1">
    <property type="nucleotide sequence ID" value="NZ_FQZI01000012.1"/>
</dbReference>
<keyword evidence="2" id="KW-1185">Reference proteome</keyword>
<evidence type="ECO:0000313" key="2">
    <source>
        <dbReference type="Proteomes" id="UP000184488"/>
    </source>
</evidence>
<proteinExistence type="predicted"/>
<evidence type="ECO:0000313" key="1">
    <source>
        <dbReference type="EMBL" id="SHJ21909.1"/>
    </source>
</evidence>
<accession>A0A1M6HIE6</accession>
<dbReference type="AlphaFoldDB" id="A0A1M6HIE6"/>